<dbReference type="InterPro" id="IPR027830">
    <property type="entry name" value="C5orf34-like_N"/>
</dbReference>
<accession>A0ABM0JS25</accession>
<dbReference type="InterPro" id="IPR027865">
    <property type="entry name" value="C5orf34-like_C"/>
</dbReference>
<dbReference type="RefSeq" id="XP_005100231.2">
    <property type="nucleotide sequence ID" value="XM_005100174.3"/>
</dbReference>
<dbReference type="GeneID" id="101848530"/>
<dbReference type="PANTHER" id="PTHR34531:SF1">
    <property type="entry name" value="CHROMOSOME 5 OPEN READING FRAME 34"/>
    <property type="match status" value="1"/>
</dbReference>
<proteinExistence type="predicted"/>
<reference evidence="7" key="1">
    <citation type="submission" date="2025-08" db="UniProtKB">
        <authorList>
            <consortium name="RefSeq"/>
        </authorList>
    </citation>
    <scope>IDENTIFICATION</scope>
</reference>
<feature type="region of interest" description="Disordered" evidence="1">
    <location>
        <begin position="310"/>
        <end position="347"/>
    </location>
</feature>
<dbReference type="InterPro" id="IPR053900">
    <property type="entry name" value="C5orf34-like_dom"/>
</dbReference>
<feature type="region of interest" description="Disordered" evidence="1">
    <location>
        <begin position="162"/>
        <end position="192"/>
    </location>
</feature>
<evidence type="ECO:0000256" key="1">
    <source>
        <dbReference type="SAM" id="MobiDB-lite"/>
    </source>
</evidence>
<organism evidence="6 7">
    <name type="scientific">Aplysia californica</name>
    <name type="common">California sea hare</name>
    <dbReference type="NCBI Taxonomy" id="6500"/>
    <lineage>
        <taxon>Eukaryota</taxon>
        <taxon>Metazoa</taxon>
        <taxon>Spiralia</taxon>
        <taxon>Lophotrochozoa</taxon>
        <taxon>Mollusca</taxon>
        <taxon>Gastropoda</taxon>
        <taxon>Heterobranchia</taxon>
        <taxon>Euthyneura</taxon>
        <taxon>Tectipleura</taxon>
        <taxon>Aplysiida</taxon>
        <taxon>Aplysioidea</taxon>
        <taxon>Aplysiidae</taxon>
        <taxon>Aplysia</taxon>
    </lineage>
</organism>
<feature type="compositionally biased region" description="Low complexity" evidence="1">
    <location>
        <begin position="328"/>
        <end position="341"/>
    </location>
</feature>
<feature type="region of interest" description="Disordered" evidence="1">
    <location>
        <begin position="1014"/>
        <end position="1042"/>
    </location>
</feature>
<feature type="domain" description="C5orf34-like second" evidence="4">
    <location>
        <begin position="123"/>
        <end position="204"/>
    </location>
</feature>
<evidence type="ECO:0000313" key="7">
    <source>
        <dbReference type="RefSeq" id="XP_005100231.2"/>
    </source>
</evidence>
<feature type="compositionally biased region" description="Polar residues" evidence="1">
    <location>
        <begin position="259"/>
        <end position="268"/>
    </location>
</feature>
<evidence type="ECO:0000259" key="4">
    <source>
        <dbReference type="Pfam" id="PF22833"/>
    </source>
</evidence>
<feature type="domain" description="C5orf34-like C-terminal" evidence="2">
    <location>
        <begin position="801"/>
        <end position="905"/>
    </location>
</feature>
<dbReference type="Pfam" id="PF15016">
    <property type="entry name" value="C5orf34_C"/>
    <property type="match status" value="1"/>
</dbReference>
<feature type="compositionally biased region" description="Polar residues" evidence="1">
    <location>
        <begin position="1023"/>
        <end position="1038"/>
    </location>
</feature>
<dbReference type="PANTHER" id="PTHR34531">
    <property type="entry name" value="ZGC:153352"/>
    <property type="match status" value="1"/>
</dbReference>
<evidence type="ECO:0000259" key="3">
    <source>
        <dbReference type="Pfam" id="PF15025"/>
    </source>
</evidence>
<feature type="region of interest" description="Disordered" evidence="1">
    <location>
        <begin position="492"/>
        <end position="520"/>
    </location>
</feature>
<feature type="compositionally biased region" description="Polar residues" evidence="1">
    <location>
        <begin position="163"/>
        <end position="176"/>
    </location>
</feature>
<feature type="region of interest" description="Disordered" evidence="1">
    <location>
        <begin position="230"/>
        <end position="269"/>
    </location>
</feature>
<dbReference type="InterPro" id="IPR053899">
    <property type="entry name" value="C5orf34-like_2nd"/>
</dbReference>
<feature type="domain" description="C5orf34-like N-terminal" evidence="3">
    <location>
        <begin position="11"/>
        <end position="79"/>
    </location>
</feature>
<gene>
    <name evidence="7" type="primary">LOC101848530</name>
</gene>
<feature type="compositionally biased region" description="Low complexity" evidence="1">
    <location>
        <begin position="245"/>
        <end position="258"/>
    </location>
</feature>
<feature type="compositionally biased region" description="Polar residues" evidence="1">
    <location>
        <begin position="492"/>
        <end position="512"/>
    </location>
</feature>
<sequence>MSSPVAVPVLMFLYSNDATEIRYSDGSRLELSPCGSTMVHHKAHSESRLSLKGSKCQKRTRFVTSEHRTKVLQALDFRNRFAERPYLCKELIHKADLISLYATVKEIAWVKLADKTNVDILEDGSRKITSLDEYASLIVSPHCQDFTVCYLSLVSPEEKKSKGSLSQRSTSLTSAVSPRLSPAKSSSEQVHNFKPKEAVVHPYCSKEKSVIEGEKSQHPILVPQSFDASFPTHPPVHEPDPTVASQQAQTTSSLQTETISHSSSQPQQLPIRDVELTGNAHVVLPSSQTSIHGDVPLPFQEPPISAKDHQNFVSRKRQNSKSSFTVGSPSSHEISSISRSSTPDGLRTTIDTDASISHDMVCDNSLTKAPVYKHRHSSPTHHTSSPYEIQVKDLPLVFKETVRTEDISLSGSFLGYQEGSAPAFLCEQQKAPTSSLQQQSAPARDFLSWSQAQSFQQVCDISNLETLNNDKSQSSGSEQDVTLQGSNSFQRSFPQVTQEVSPSPTHITTSGPPQAADSSHFHEPSIVTRASDKNSHPAVCLPNKDAKNWSKEVGFEKSLTDTETSVGAKNYDEDCEDASERRGQYTWRTLHVSRNCCPSEWIHPLKLALEGNVSKGEEIPAHPSLQHFQSTASSVKLNKKNCHITTVPAPISLTCPFQHEHKREPVHEPEEVNGQGSSSVGEFHHGRLKIIISEGIVYRLIHREEMKVIEVHPGDGSILVSQGVQAHFFVHYVLVGDQLEERTYSLKSLPPERRKGSYSVAKLIKTAHRFVIMSIQWDKRGLKEEVPCWKKEVVAVVEPLSSSLLEECQVEGLGKFSAFTSGRVRIVFDDRVALDLQCNFSRRLEECSKHSKDPQPFLVQNTSGLPFSYTSGRLMLPSGQYVTVDIGSPGPYRKYVQAAKEWASWVNASPMERQEFYQKQHLPTVMQRAAELELKKIFCFNYILEQTQLCEQVGQQGTELAEISAHIPASERKNISPRLSAQTPTASLFQPRSKGNEAFMPGYRNSALPLNDSQFRDQKLPHGTQSNFHRQSHGSTHSSKTDEIKQGFLSVRQALLQTSSMISDIDNFLESSKKV</sequence>
<dbReference type="Pfam" id="PF22833">
    <property type="entry name" value="C5orf34_2nd"/>
    <property type="match status" value="1"/>
</dbReference>
<protein>
    <submittedName>
        <fullName evidence="7">Uncharacterized protein C5orf34 homolog</fullName>
    </submittedName>
</protein>
<feature type="domain" description="C5orf34-like" evidence="5">
    <location>
        <begin position="688"/>
        <end position="770"/>
    </location>
</feature>
<evidence type="ECO:0000259" key="5">
    <source>
        <dbReference type="Pfam" id="PF22834"/>
    </source>
</evidence>
<evidence type="ECO:0000313" key="6">
    <source>
        <dbReference type="Proteomes" id="UP000694888"/>
    </source>
</evidence>
<dbReference type="Pfam" id="PF15025">
    <property type="entry name" value="C5orf34-like_N"/>
    <property type="match status" value="1"/>
</dbReference>
<name>A0ABM0JS25_APLCA</name>
<dbReference type="Proteomes" id="UP000694888">
    <property type="component" value="Unplaced"/>
</dbReference>
<evidence type="ECO:0000259" key="2">
    <source>
        <dbReference type="Pfam" id="PF15016"/>
    </source>
</evidence>
<keyword evidence="6" id="KW-1185">Reference proteome</keyword>
<dbReference type="Pfam" id="PF22834">
    <property type="entry name" value="Polo_box_4"/>
    <property type="match status" value="1"/>
</dbReference>
<dbReference type="InterPro" id="IPR053901">
    <property type="entry name" value="C5orf34-like"/>
</dbReference>